<accession>A0A7H1RRT7</accession>
<dbReference type="AlphaFoldDB" id="A0A7H1RRT7"/>
<reference evidence="1 2" key="1">
    <citation type="submission" date="2020-09" db="EMBL/GenBank/DDBJ databases">
        <title>Complete Geobacillus genomes through the use of hybrid genome assembly.</title>
        <authorList>
            <person name="Vera D.L."/>
            <person name="Venkateswaran K."/>
            <person name="Singh N.K."/>
            <person name="Landry K."/>
        </authorList>
    </citation>
    <scope>NUCLEOTIDE SEQUENCE [LARGE SCALE GENOMIC DNA]</scope>
    <source>
        <strain evidence="1 2">SURF-189</strain>
    </source>
</reference>
<dbReference type="RefSeq" id="WP_020753748.1">
    <property type="nucleotide sequence ID" value="NZ_CP061470.1"/>
</dbReference>
<proteinExistence type="predicted"/>
<organism evidence="1 2">
    <name type="scientific">Geobacillus zalihae</name>
    <dbReference type="NCBI Taxonomy" id="213419"/>
    <lineage>
        <taxon>Bacteria</taxon>
        <taxon>Bacillati</taxon>
        <taxon>Bacillota</taxon>
        <taxon>Bacilli</taxon>
        <taxon>Bacillales</taxon>
        <taxon>Anoxybacillaceae</taxon>
        <taxon>Geobacillus</taxon>
    </lineage>
</organism>
<dbReference type="Proteomes" id="UP000516388">
    <property type="component" value="Chromosome"/>
</dbReference>
<dbReference type="KEGG" id="gza:IC807_10980"/>
<dbReference type="EMBL" id="CP061470">
    <property type="protein sequence ID" value="QNU16976.1"/>
    <property type="molecule type" value="Genomic_DNA"/>
</dbReference>
<evidence type="ECO:0000313" key="1">
    <source>
        <dbReference type="EMBL" id="QNU16976.1"/>
    </source>
</evidence>
<evidence type="ECO:0000313" key="2">
    <source>
        <dbReference type="Proteomes" id="UP000516388"/>
    </source>
</evidence>
<sequence>MGPFHAGAEAESAHRWGGDEMKVWNERNDWFRQKGKRRRGDGRMGA</sequence>
<keyword evidence="2" id="KW-1185">Reference proteome</keyword>
<protein>
    <submittedName>
        <fullName evidence="1">Uncharacterized protein</fullName>
    </submittedName>
</protein>
<name>A0A7H1RRT7_9BACL</name>
<gene>
    <name evidence="1" type="ORF">IC807_10980</name>
</gene>